<accession>A0A3S8UUQ7</accession>
<evidence type="ECO:0000256" key="1">
    <source>
        <dbReference type="ARBA" id="ARBA00022729"/>
    </source>
</evidence>
<gene>
    <name evidence="3" type="primary">OBP18</name>
</gene>
<dbReference type="GO" id="GO:0005549">
    <property type="term" value="F:odorant binding"/>
    <property type="evidence" value="ECO:0007669"/>
    <property type="project" value="InterPro"/>
</dbReference>
<dbReference type="GO" id="GO:0007608">
    <property type="term" value="P:sensory perception of smell"/>
    <property type="evidence" value="ECO:0007669"/>
    <property type="project" value="TreeGrafter"/>
</dbReference>
<keyword evidence="1 2" id="KW-0732">Signal</keyword>
<protein>
    <submittedName>
        <fullName evidence="3">Odorant binding protein 18</fullName>
    </submittedName>
</protein>
<dbReference type="PANTHER" id="PTHR11857">
    <property type="entry name" value="ODORANT BINDING PROTEIN-RELATED"/>
    <property type="match status" value="1"/>
</dbReference>
<dbReference type="CDD" id="cd23992">
    <property type="entry name" value="PBP_GOBP"/>
    <property type="match status" value="1"/>
</dbReference>
<dbReference type="Pfam" id="PF01395">
    <property type="entry name" value="PBP_GOBP"/>
    <property type="match status" value="1"/>
</dbReference>
<feature type="signal peptide" evidence="2">
    <location>
        <begin position="1"/>
        <end position="19"/>
    </location>
</feature>
<dbReference type="GO" id="GO:0005615">
    <property type="term" value="C:extracellular space"/>
    <property type="evidence" value="ECO:0007669"/>
    <property type="project" value="TreeGrafter"/>
</dbReference>
<dbReference type="SUPFAM" id="SSF47565">
    <property type="entry name" value="Insect pheromone/odorant-binding proteins"/>
    <property type="match status" value="1"/>
</dbReference>
<dbReference type="Gene3D" id="1.10.238.20">
    <property type="entry name" value="Pheromone/general odorant binding protein domain"/>
    <property type="match status" value="1"/>
</dbReference>
<dbReference type="AlphaFoldDB" id="A0A3S8UUQ7"/>
<evidence type="ECO:0000256" key="2">
    <source>
        <dbReference type="SAM" id="SignalP"/>
    </source>
</evidence>
<dbReference type="InterPro" id="IPR036728">
    <property type="entry name" value="PBP_GOBP_sf"/>
</dbReference>
<sequence>MKFLILLSALVTFITCTDQNFLDKANEKMTKYLQECAETTGATKDDMMELMEIKIPTRKEAKCLLACYHKKYGIQDKDGKLDKVASIEAMQDLKVADPELYDKAVKLFDTCIEQVPNQDCECETAAIFMYCFNIYGQMMGLKPGMVPM</sequence>
<proteinExistence type="evidence at transcript level"/>
<reference evidence="3" key="1">
    <citation type="journal article" date="2018" name="Insect Biochem. Mol. Biol.">
        <title>Functional characterization of odorant-binding proteins from the scarab beetle Holotrichia oblita based on semiochemical-induced expression alteration and gene silencing.</title>
        <authorList>
            <person name="Yin J."/>
            <person name="Wang C."/>
            <person name="Fang C."/>
            <person name="Zhang S."/>
            <person name="Cao Y."/>
            <person name="Li K."/>
            <person name="Leal W.S."/>
        </authorList>
    </citation>
    <scope>NUCLEOTIDE SEQUENCE</scope>
</reference>
<feature type="chain" id="PRO_5019404321" evidence="2">
    <location>
        <begin position="20"/>
        <end position="148"/>
    </location>
</feature>
<dbReference type="EMBL" id="MK255312">
    <property type="protein sequence ID" value="AZL87160.1"/>
    <property type="molecule type" value="mRNA"/>
</dbReference>
<organism evidence="3">
    <name type="scientific">Holotrichia oblita</name>
    <name type="common">Chafer beetle</name>
    <dbReference type="NCBI Taxonomy" id="644536"/>
    <lineage>
        <taxon>Eukaryota</taxon>
        <taxon>Metazoa</taxon>
        <taxon>Ecdysozoa</taxon>
        <taxon>Arthropoda</taxon>
        <taxon>Hexapoda</taxon>
        <taxon>Insecta</taxon>
        <taxon>Pterygota</taxon>
        <taxon>Neoptera</taxon>
        <taxon>Endopterygota</taxon>
        <taxon>Coleoptera</taxon>
        <taxon>Polyphaga</taxon>
        <taxon>Scarabaeiformia</taxon>
        <taxon>Scarabaeidae</taxon>
        <taxon>Melolonthinae</taxon>
        <taxon>Holotrichia</taxon>
    </lineage>
</organism>
<name>A0A3S8UUQ7_HOLOL</name>
<dbReference type="PANTHER" id="PTHR11857:SF42">
    <property type="entry name" value="GENERAL ODORANT-BINDING PROTEIN 19D-RELATED"/>
    <property type="match status" value="1"/>
</dbReference>
<evidence type="ECO:0000313" key="3">
    <source>
        <dbReference type="EMBL" id="AZL87160.1"/>
    </source>
</evidence>
<dbReference type="InterPro" id="IPR006170">
    <property type="entry name" value="PBP/GOBP"/>
</dbReference>